<dbReference type="OrthoDB" id="3127203at2759"/>
<feature type="compositionally biased region" description="Polar residues" evidence="1">
    <location>
        <begin position="167"/>
        <end position="176"/>
    </location>
</feature>
<dbReference type="Proteomes" id="UP000297245">
    <property type="component" value="Unassembled WGS sequence"/>
</dbReference>
<feature type="compositionally biased region" description="Polar residues" evidence="1">
    <location>
        <begin position="140"/>
        <end position="151"/>
    </location>
</feature>
<keyword evidence="2" id="KW-0812">Transmembrane</keyword>
<reference evidence="3 4" key="1">
    <citation type="journal article" date="2019" name="Nat. Ecol. Evol.">
        <title>Megaphylogeny resolves global patterns of mushroom evolution.</title>
        <authorList>
            <person name="Varga T."/>
            <person name="Krizsan K."/>
            <person name="Foldi C."/>
            <person name="Dima B."/>
            <person name="Sanchez-Garcia M."/>
            <person name="Sanchez-Ramirez S."/>
            <person name="Szollosi G.J."/>
            <person name="Szarkandi J.G."/>
            <person name="Papp V."/>
            <person name="Albert L."/>
            <person name="Andreopoulos W."/>
            <person name="Angelini C."/>
            <person name="Antonin V."/>
            <person name="Barry K.W."/>
            <person name="Bougher N.L."/>
            <person name="Buchanan P."/>
            <person name="Buyck B."/>
            <person name="Bense V."/>
            <person name="Catcheside P."/>
            <person name="Chovatia M."/>
            <person name="Cooper J."/>
            <person name="Damon W."/>
            <person name="Desjardin D."/>
            <person name="Finy P."/>
            <person name="Geml J."/>
            <person name="Haridas S."/>
            <person name="Hughes K."/>
            <person name="Justo A."/>
            <person name="Karasinski D."/>
            <person name="Kautmanova I."/>
            <person name="Kiss B."/>
            <person name="Kocsube S."/>
            <person name="Kotiranta H."/>
            <person name="LaButti K.M."/>
            <person name="Lechner B.E."/>
            <person name="Liimatainen K."/>
            <person name="Lipzen A."/>
            <person name="Lukacs Z."/>
            <person name="Mihaltcheva S."/>
            <person name="Morgado L.N."/>
            <person name="Niskanen T."/>
            <person name="Noordeloos M.E."/>
            <person name="Ohm R.A."/>
            <person name="Ortiz-Santana B."/>
            <person name="Ovrebo C."/>
            <person name="Racz N."/>
            <person name="Riley R."/>
            <person name="Savchenko A."/>
            <person name="Shiryaev A."/>
            <person name="Soop K."/>
            <person name="Spirin V."/>
            <person name="Szebenyi C."/>
            <person name="Tomsovsky M."/>
            <person name="Tulloss R.E."/>
            <person name="Uehling J."/>
            <person name="Grigoriev I.V."/>
            <person name="Vagvolgyi C."/>
            <person name="Papp T."/>
            <person name="Martin F.M."/>
            <person name="Miettinen O."/>
            <person name="Hibbett D.S."/>
            <person name="Nagy L.G."/>
        </authorList>
    </citation>
    <scope>NUCLEOTIDE SEQUENCE [LARGE SCALE GENOMIC DNA]</scope>
    <source>
        <strain evidence="3 4">CBS 962.96</strain>
    </source>
</reference>
<keyword evidence="4" id="KW-1185">Reference proteome</keyword>
<gene>
    <name evidence="3" type="ORF">K435DRAFT_859383</name>
</gene>
<dbReference type="EMBL" id="ML179196">
    <property type="protein sequence ID" value="THU95598.1"/>
    <property type="molecule type" value="Genomic_DNA"/>
</dbReference>
<keyword evidence="2" id="KW-0472">Membrane</keyword>
<protein>
    <submittedName>
        <fullName evidence="3">Uncharacterized protein</fullName>
    </submittedName>
</protein>
<dbReference type="AlphaFoldDB" id="A0A4S8M1S5"/>
<keyword evidence="2" id="KW-1133">Transmembrane helix</keyword>
<evidence type="ECO:0000256" key="2">
    <source>
        <dbReference type="SAM" id="Phobius"/>
    </source>
</evidence>
<organism evidence="3 4">
    <name type="scientific">Dendrothele bispora (strain CBS 962.96)</name>
    <dbReference type="NCBI Taxonomy" id="1314807"/>
    <lineage>
        <taxon>Eukaryota</taxon>
        <taxon>Fungi</taxon>
        <taxon>Dikarya</taxon>
        <taxon>Basidiomycota</taxon>
        <taxon>Agaricomycotina</taxon>
        <taxon>Agaricomycetes</taxon>
        <taxon>Agaricomycetidae</taxon>
        <taxon>Agaricales</taxon>
        <taxon>Agaricales incertae sedis</taxon>
        <taxon>Dendrothele</taxon>
    </lineage>
</organism>
<evidence type="ECO:0000256" key="1">
    <source>
        <dbReference type="SAM" id="MobiDB-lite"/>
    </source>
</evidence>
<accession>A0A4S8M1S5</accession>
<evidence type="ECO:0000313" key="4">
    <source>
        <dbReference type="Proteomes" id="UP000297245"/>
    </source>
</evidence>
<proteinExistence type="predicted"/>
<sequence>MASISFRARPGVIVRVTQTVAGPALRVEDSGSSSLNYHINNGSERPAELDIQVDLNATGLTISVIPASSELISTEVLPQPQGIFNSMVSHWAHDHVWPSSASDANSPLLYSEENNSTHSRSLNSCHNDILELNTLLSSLQTPPRLDSTSSDPIELDGLFSAPDQDHSMSSTTTRNVDNTEEMQDCSDAAIPQTRQNQYRTTTSRSQKHLKISQSLVTGETRGFPVERAIVSLLANTPVKFMRKPMLRKRQGHFLVGSLTVKQHFRGRMIDYDMKSEYMVTKPTLALIVIMFMVLGVPDPET</sequence>
<feature type="transmembrane region" description="Helical" evidence="2">
    <location>
        <begin position="277"/>
        <end position="296"/>
    </location>
</feature>
<name>A0A4S8M1S5_DENBC</name>
<evidence type="ECO:0000313" key="3">
    <source>
        <dbReference type="EMBL" id="THU95598.1"/>
    </source>
</evidence>
<feature type="region of interest" description="Disordered" evidence="1">
    <location>
        <begin position="140"/>
        <end position="186"/>
    </location>
</feature>